<organism evidence="3 4">
    <name type="scientific">Zancudomyces culisetae</name>
    <name type="common">Gut fungus</name>
    <name type="synonym">Smittium culisetae</name>
    <dbReference type="NCBI Taxonomy" id="1213189"/>
    <lineage>
        <taxon>Eukaryota</taxon>
        <taxon>Fungi</taxon>
        <taxon>Fungi incertae sedis</taxon>
        <taxon>Zoopagomycota</taxon>
        <taxon>Kickxellomycotina</taxon>
        <taxon>Harpellomycetes</taxon>
        <taxon>Harpellales</taxon>
        <taxon>Legeriomycetaceae</taxon>
        <taxon>Zancudomyces</taxon>
    </lineage>
</organism>
<feature type="domain" description="DUF3020" evidence="2">
    <location>
        <begin position="28"/>
        <end position="76"/>
    </location>
</feature>
<feature type="region of interest" description="Disordered" evidence="1">
    <location>
        <begin position="25"/>
        <end position="44"/>
    </location>
</feature>
<sequence length="314" mass="36271">MQVLRSLSRVPSETEVGDIIKAHKKKENRERKMKWRKSNVEKNKNNDLRCRVNKRANQLFGPGSSEMKKNWVDAEFNKRLEKRKEKDAMKRRVVVGNETPDTSMYSTPFNQPVATNEYKPQTCHEYIEKTSSLVENKLYTYHSYNWEESPHTENNLKPSSPISEYSFDNKNISILGAYGYTKGGKEKQECEEIEKSIFSRSYISGGIQLESARKNNGISVSGKGYYSNNDSVFSSLNINNINNITNISAPRYNDEKPSRHMRDSSECTTVVSSPHLPIDFDSKYNKNRYPSTRTEYEYREVGSPGKCSIRYITD</sequence>
<dbReference type="AlphaFoldDB" id="A0A1R1PFD4"/>
<dbReference type="OrthoDB" id="5595797at2759"/>
<proteinExistence type="predicted"/>
<dbReference type="Proteomes" id="UP000188320">
    <property type="component" value="Unassembled WGS sequence"/>
</dbReference>
<gene>
    <name evidence="3" type="ORF">AX774_g7005</name>
</gene>
<name>A0A1R1PFD4_ZANCU</name>
<reference evidence="4" key="1">
    <citation type="submission" date="2017-01" db="EMBL/GenBank/DDBJ databases">
        <authorList>
            <person name="Wang Y."/>
            <person name="White M."/>
            <person name="Kvist S."/>
            <person name="Moncalvo J.-M."/>
        </authorList>
    </citation>
    <scope>NUCLEOTIDE SEQUENCE [LARGE SCALE GENOMIC DNA]</scope>
    <source>
        <strain evidence="4">COL-18-3</strain>
    </source>
</reference>
<protein>
    <recommendedName>
        <fullName evidence="2">DUF3020 domain-containing protein</fullName>
    </recommendedName>
</protein>
<evidence type="ECO:0000313" key="4">
    <source>
        <dbReference type="Proteomes" id="UP000188320"/>
    </source>
</evidence>
<dbReference type="EMBL" id="LSSK01001502">
    <property type="protein sequence ID" value="OMH79572.1"/>
    <property type="molecule type" value="Genomic_DNA"/>
</dbReference>
<evidence type="ECO:0000313" key="3">
    <source>
        <dbReference type="EMBL" id="OMH79572.1"/>
    </source>
</evidence>
<dbReference type="Pfam" id="PF11223">
    <property type="entry name" value="DUF3020"/>
    <property type="match status" value="1"/>
</dbReference>
<accession>A0A1R1PFD4</accession>
<evidence type="ECO:0000256" key="1">
    <source>
        <dbReference type="SAM" id="MobiDB-lite"/>
    </source>
</evidence>
<evidence type="ECO:0000259" key="2">
    <source>
        <dbReference type="Pfam" id="PF11223"/>
    </source>
</evidence>
<feature type="compositionally biased region" description="Basic residues" evidence="1">
    <location>
        <begin position="25"/>
        <end position="37"/>
    </location>
</feature>
<keyword evidence="4" id="KW-1185">Reference proteome</keyword>
<comment type="caution">
    <text evidence="3">The sequence shown here is derived from an EMBL/GenBank/DDBJ whole genome shotgun (WGS) entry which is preliminary data.</text>
</comment>
<dbReference type="InterPro" id="IPR021386">
    <property type="entry name" value="SPP41_DUF3020"/>
</dbReference>